<protein>
    <recommendedName>
        <fullName evidence="1">N-acetyltransferase domain-containing protein</fullName>
    </recommendedName>
</protein>
<gene>
    <name evidence="2" type="ORF">A2998_03575</name>
</gene>
<evidence type="ECO:0000313" key="3">
    <source>
        <dbReference type="Proteomes" id="UP000178826"/>
    </source>
</evidence>
<dbReference type="SUPFAM" id="SSF55729">
    <property type="entry name" value="Acyl-CoA N-acyltransferases (Nat)"/>
    <property type="match status" value="1"/>
</dbReference>
<dbReference type="Proteomes" id="UP000178826">
    <property type="component" value="Unassembled WGS sequence"/>
</dbReference>
<comment type="caution">
    <text evidence="2">The sequence shown here is derived from an EMBL/GenBank/DDBJ whole genome shotgun (WGS) entry which is preliminary data.</text>
</comment>
<dbReference type="InterPro" id="IPR016181">
    <property type="entry name" value="Acyl_CoA_acyltransferase"/>
</dbReference>
<reference evidence="2 3" key="1">
    <citation type="journal article" date="2016" name="Nat. Commun.">
        <title>Thousands of microbial genomes shed light on interconnected biogeochemical processes in an aquifer system.</title>
        <authorList>
            <person name="Anantharaman K."/>
            <person name="Brown C.T."/>
            <person name="Hug L.A."/>
            <person name="Sharon I."/>
            <person name="Castelle C.J."/>
            <person name="Probst A.J."/>
            <person name="Thomas B.C."/>
            <person name="Singh A."/>
            <person name="Wilkins M.J."/>
            <person name="Karaoz U."/>
            <person name="Brodie E.L."/>
            <person name="Williams K.H."/>
            <person name="Hubbard S.S."/>
            <person name="Banfield J.F."/>
        </authorList>
    </citation>
    <scope>NUCLEOTIDE SEQUENCE [LARGE SCALE GENOMIC DNA]</scope>
</reference>
<dbReference type="Gene3D" id="3.40.630.30">
    <property type="match status" value="1"/>
</dbReference>
<name>A0A1G2IG51_9BACT</name>
<proteinExistence type="predicted"/>
<dbReference type="GO" id="GO:0016747">
    <property type="term" value="F:acyltransferase activity, transferring groups other than amino-acyl groups"/>
    <property type="evidence" value="ECO:0007669"/>
    <property type="project" value="InterPro"/>
</dbReference>
<dbReference type="Pfam" id="PF00583">
    <property type="entry name" value="Acetyltransf_1"/>
    <property type="match status" value="1"/>
</dbReference>
<accession>A0A1G2IG51</accession>
<dbReference type="AlphaFoldDB" id="A0A1G2IG51"/>
<dbReference type="InterPro" id="IPR000182">
    <property type="entry name" value="GNAT_dom"/>
</dbReference>
<dbReference type="EMBL" id="MHOZ01000019">
    <property type="protein sequence ID" value="OGZ73712.1"/>
    <property type="molecule type" value="Genomic_DNA"/>
</dbReference>
<evidence type="ECO:0000313" key="2">
    <source>
        <dbReference type="EMBL" id="OGZ73712.1"/>
    </source>
</evidence>
<sequence>METQIRKINTSDREWVRNLFINNWAGDFIVSRGKIHKPDNLDGFIAQENSDKVGLVTVNIENNEMEIVTIDSLSSGRGTGALLLKEVIKMAKEKNVKRIWLITTNDNLNSFKFYQKNDFHLVRIYPGAIAESRKIKPQIPEIGEDGIPIRDEIEFEYLLS</sequence>
<evidence type="ECO:0000259" key="1">
    <source>
        <dbReference type="PROSITE" id="PS51186"/>
    </source>
</evidence>
<organism evidence="2 3">
    <name type="scientific">Candidatus Staskawiczbacteria bacterium RIFCSPLOWO2_01_FULL_37_25b</name>
    <dbReference type="NCBI Taxonomy" id="1802213"/>
    <lineage>
        <taxon>Bacteria</taxon>
        <taxon>Candidatus Staskawicziibacteriota</taxon>
    </lineage>
</organism>
<feature type="domain" description="N-acetyltransferase" evidence="1">
    <location>
        <begin position="3"/>
        <end position="136"/>
    </location>
</feature>
<dbReference type="PROSITE" id="PS51186">
    <property type="entry name" value="GNAT"/>
    <property type="match status" value="1"/>
</dbReference>
<dbReference type="CDD" id="cd04301">
    <property type="entry name" value="NAT_SF"/>
    <property type="match status" value="1"/>
</dbReference>